<organism evidence="1 2">
    <name type="scientific">Arcticibacter svalbardensis MN12-7</name>
    <dbReference type="NCBI Taxonomy" id="1150600"/>
    <lineage>
        <taxon>Bacteria</taxon>
        <taxon>Pseudomonadati</taxon>
        <taxon>Bacteroidota</taxon>
        <taxon>Sphingobacteriia</taxon>
        <taxon>Sphingobacteriales</taxon>
        <taxon>Sphingobacteriaceae</taxon>
        <taxon>Arcticibacter</taxon>
    </lineage>
</organism>
<evidence type="ECO:0000313" key="2">
    <source>
        <dbReference type="Proteomes" id="UP000014174"/>
    </source>
</evidence>
<dbReference type="Proteomes" id="UP000014174">
    <property type="component" value="Unassembled WGS sequence"/>
</dbReference>
<name>R9GTG8_9SPHI</name>
<dbReference type="AlphaFoldDB" id="R9GTG8"/>
<proteinExistence type="predicted"/>
<accession>R9GTG8</accession>
<keyword evidence="2" id="KW-1185">Reference proteome</keyword>
<evidence type="ECO:0000313" key="1">
    <source>
        <dbReference type="EMBL" id="EOR94845.1"/>
    </source>
</evidence>
<sequence length="52" mass="5941">MGCPVSFDILTFSPSGLSYKPYYDLQPIADCHARQTKKPGKAFQKLYRVFLL</sequence>
<gene>
    <name evidence="1" type="ORF">ADIARSV_1950</name>
</gene>
<comment type="caution">
    <text evidence="1">The sequence shown here is derived from an EMBL/GenBank/DDBJ whole genome shotgun (WGS) entry which is preliminary data.</text>
</comment>
<protein>
    <submittedName>
        <fullName evidence="1">Uncharacterized protein</fullName>
    </submittedName>
</protein>
<dbReference type="EMBL" id="AQPN01000076">
    <property type="protein sequence ID" value="EOR94845.1"/>
    <property type="molecule type" value="Genomic_DNA"/>
</dbReference>
<reference evidence="1 2" key="1">
    <citation type="journal article" date="2013" name="Genome Announc.">
        <title>Draft Genome Sequence of Arcticibacter svalbardensis Strain MN12-7T, a Member of the Family Sphingobacteriaceae Isolated from an Arctic Soil Sample.</title>
        <authorList>
            <person name="Shivaji S."/>
            <person name="Ara S."/>
            <person name="Prasad S."/>
            <person name="Manasa B.P."/>
            <person name="Begum Z."/>
            <person name="Singh A."/>
            <person name="Kumar Pinnaka A."/>
        </authorList>
    </citation>
    <scope>NUCLEOTIDE SEQUENCE [LARGE SCALE GENOMIC DNA]</scope>
    <source>
        <strain evidence="1 2">MN12-7</strain>
    </source>
</reference>